<gene>
    <name evidence="3" type="ORF">PARMNEM_LOCUS11577</name>
</gene>
<dbReference type="Gene3D" id="3.10.10.10">
    <property type="entry name" value="HIV Type 1 Reverse Transcriptase, subunit A, domain 1"/>
    <property type="match status" value="1"/>
</dbReference>
<dbReference type="Proteomes" id="UP001314205">
    <property type="component" value="Unassembled WGS sequence"/>
</dbReference>
<evidence type="ECO:0000259" key="2">
    <source>
        <dbReference type="PROSITE" id="PS50878"/>
    </source>
</evidence>
<feature type="domain" description="Reverse transcriptase" evidence="2">
    <location>
        <begin position="176"/>
        <end position="357"/>
    </location>
</feature>
<evidence type="ECO:0000313" key="3">
    <source>
        <dbReference type="EMBL" id="CAK1591322.1"/>
    </source>
</evidence>
<dbReference type="CDD" id="cd01647">
    <property type="entry name" value="RT_LTR"/>
    <property type="match status" value="1"/>
</dbReference>
<name>A0AAV1LB81_9NEOP</name>
<dbReference type="Gene3D" id="3.30.70.270">
    <property type="match status" value="1"/>
</dbReference>
<protein>
    <recommendedName>
        <fullName evidence="2">Reverse transcriptase domain-containing protein</fullName>
    </recommendedName>
</protein>
<feature type="region of interest" description="Disordered" evidence="1">
    <location>
        <begin position="395"/>
        <end position="420"/>
    </location>
</feature>
<dbReference type="InterPro" id="IPR053134">
    <property type="entry name" value="RNA-dir_DNA_polymerase"/>
</dbReference>
<proteinExistence type="predicted"/>
<dbReference type="EMBL" id="CAVLGL010000086">
    <property type="protein sequence ID" value="CAK1591322.1"/>
    <property type="molecule type" value="Genomic_DNA"/>
</dbReference>
<dbReference type="Pfam" id="PF00078">
    <property type="entry name" value="RVT_1"/>
    <property type="match status" value="1"/>
</dbReference>
<organism evidence="3 4">
    <name type="scientific">Parnassius mnemosyne</name>
    <name type="common">clouded apollo</name>
    <dbReference type="NCBI Taxonomy" id="213953"/>
    <lineage>
        <taxon>Eukaryota</taxon>
        <taxon>Metazoa</taxon>
        <taxon>Ecdysozoa</taxon>
        <taxon>Arthropoda</taxon>
        <taxon>Hexapoda</taxon>
        <taxon>Insecta</taxon>
        <taxon>Pterygota</taxon>
        <taxon>Neoptera</taxon>
        <taxon>Endopterygota</taxon>
        <taxon>Lepidoptera</taxon>
        <taxon>Glossata</taxon>
        <taxon>Ditrysia</taxon>
        <taxon>Papilionoidea</taxon>
        <taxon>Papilionidae</taxon>
        <taxon>Parnassiinae</taxon>
        <taxon>Parnassini</taxon>
        <taxon>Parnassius</taxon>
        <taxon>Driopa</taxon>
    </lineage>
</organism>
<evidence type="ECO:0000256" key="1">
    <source>
        <dbReference type="SAM" id="MobiDB-lite"/>
    </source>
</evidence>
<accession>A0AAV1LB81</accession>
<keyword evidence="4" id="KW-1185">Reference proteome</keyword>
<dbReference type="InterPro" id="IPR000477">
    <property type="entry name" value="RT_dom"/>
</dbReference>
<evidence type="ECO:0000313" key="4">
    <source>
        <dbReference type="Proteomes" id="UP001314205"/>
    </source>
</evidence>
<sequence length="455" mass="51524">MSKNVVKHFPCQVKPTNQLLRGLGGMEIRSESFVTLPVEFSDITIEIDFYVVGGNNLSVPVIIGTDVLNRKGITYVRTGDSQRIIHSEATVNDILQVNLISLSDQVNTSVFGNNRERLLEILTKYSDFFLSGTATTTVKDSEMHIKLTTDVPVYYRPYKLSHGEKLKVRTIVKDLLDKGIIRESDSEYASPILLVKKKDGSDRMVVDYRALNRITVKTRYPLPLINDYIDRLGNGRWFSSLDMVSGFHQLRVAEESIHKTAFVTPEAQYEYCKVPYGLANAPIFYQKTISKTLKSFIDAGKVMVYIDDVLIMTVGIDEHLVLLDSVMKTLTETGFSINLKKCTFVTNEIEYLVSPTLQVATTSRTTSTPGTSTQSMENEIAELKAAVKNLTMQWSRRSRPCDRSSIRNRRRSTSRSDSSYRRYPTCWYHSKYGDKANRCIKPCDFGKSGNARSSR</sequence>
<dbReference type="InterPro" id="IPR043502">
    <property type="entry name" value="DNA/RNA_pol_sf"/>
</dbReference>
<dbReference type="InterPro" id="IPR043128">
    <property type="entry name" value="Rev_trsase/Diguanyl_cyclase"/>
</dbReference>
<dbReference type="PROSITE" id="PS50878">
    <property type="entry name" value="RT_POL"/>
    <property type="match status" value="1"/>
</dbReference>
<comment type="caution">
    <text evidence="3">The sequence shown here is derived from an EMBL/GenBank/DDBJ whole genome shotgun (WGS) entry which is preliminary data.</text>
</comment>
<reference evidence="3 4" key="1">
    <citation type="submission" date="2023-11" db="EMBL/GenBank/DDBJ databases">
        <authorList>
            <person name="Hedman E."/>
            <person name="Englund M."/>
            <person name="Stromberg M."/>
            <person name="Nyberg Akerstrom W."/>
            <person name="Nylinder S."/>
            <person name="Jareborg N."/>
            <person name="Kallberg Y."/>
            <person name="Kronander E."/>
        </authorList>
    </citation>
    <scope>NUCLEOTIDE SEQUENCE [LARGE SCALE GENOMIC DNA]</scope>
</reference>
<dbReference type="GO" id="GO:0071897">
    <property type="term" value="P:DNA biosynthetic process"/>
    <property type="evidence" value="ECO:0007669"/>
    <property type="project" value="UniProtKB-ARBA"/>
</dbReference>
<dbReference type="SUPFAM" id="SSF56672">
    <property type="entry name" value="DNA/RNA polymerases"/>
    <property type="match status" value="1"/>
</dbReference>
<dbReference type="PANTHER" id="PTHR24559:SF444">
    <property type="entry name" value="REVERSE TRANSCRIPTASE DOMAIN-CONTAINING PROTEIN"/>
    <property type="match status" value="1"/>
</dbReference>
<dbReference type="PANTHER" id="PTHR24559">
    <property type="entry name" value="TRANSPOSON TY3-I GAG-POL POLYPROTEIN"/>
    <property type="match status" value="1"/>
</dbReference>
<dbReference type="AlphaFoldDB" id="A0AAV1LB81"/>